<accession>X8JAS8</accession>
<reference evidence="1 2" key="1">
    <citation type="submission" date="2014-01" db="EMBL/GenBank/DDBJ databases">
        <authorList>
            <person name="Durkin A.S."/>
            <person name="McCorrison J."/>
            <person name="Torralba M."/>
            <person name="Gillis M."/>
            <person name="Haft D.H."/>
            <person name="Methe B."/>
            <person name="Sutton G."/>
            <person name="Nelson K.E."/>
        </authorList>
    </citation>
    <scope>NUCLEOTIDE SEQUENCE [LARGE SCALE GENOMIC DNA]</scope>
    <source>
        <strain evidence="1 2">ATCC 33093</strain>
    </source>
</reference>
<evidence type="ECO:0000313" key="2">
    <source>
        <dbReference type="Proteomes" id="UP000022645"/>
    </source>
</evidence>
<proteinExistence type="predicted"/>
<gene>
    <name evidence="1" type="ORF">HMPREF0581_0402</name>
</gene>
<dbReference type="AlphaFoldDB" id="X8JAS8"/>
<name>X8JAS8_9FIRM</name>
<protein>
    <submittedName>
        <fullName evidence="1">Uncharacterized protein</fullName>
    </submittedName>
</protein>
<comment type="caution">
    <text evidence="1">The sequence shown here is derived from an EMBL/GenBank/DDBJ whole genome shotgun (WGS) entry which is preliminary data.</text>
</comment>
<evidence type="ECO:0000313" key="1">
    <source>
        <dbReference type="EMBL" id="EUC60063.1"/>
    </source>
</evidence>
<sequence length="38" mass="4455">MTGTEARLVKELRRKSEEVKINVYPSIPVLVEELRRKS</sequence>
<dbReference type="EMBL" id="JALU01000001">
    <property type="protein sequence ID" value="EUC60063.1"/>
    <property type="molecule type" value="Genomic_DNA"/>
</dbReference>
<dbReference type="Proteomes" id="UP000022645">
    <property type="component" value="Unassembled WGS sequence"/>
</dbReference>
<organism evidence="1 2">
    <name type="scientific">Mogibacterium timidum ATCC 33093</name>
    <dbReference type="NCBI Taxonomy" id="1401079"/>
    <lineage>
        <taxon>Bacteria</taxon>
        <taxon>Bacillati</taxon>
        <taxon>Bacillota</taxon>
        <taxon>Clostridia</taxon>
        <taxon>Peptostreptococcales</taxon>
        <taxon>Anaerovoracaceae</taxon>
        <taxon>Mogibacterium</taxon>
    </lineage>
</organism>